<dbReference type="AlphaFoldDB" id="A0AAE3EGP6"/>
<protein>
    <recommendedName>
        <fullName evidence="8">Ribonuclease VapC</fullName>
        <shortName evidence="8">RNase VapC</shortName>
        <ecNumber evidence="8">3.1.-.-</ecNumber>
    </recommendedName>
    <alternativeName>
        <fullName evidence="8">Toxin VapC</fullName>
    </alternativeName>
</protein>
<dbReference type="GO" id="GO:0000287">
    <property type="term" value="F:magnesium ion binding"/>
    <property type="evidence" value="ECO:0007669"/>
    <property type="project" value="UniProtKB-UniRule"/>
</dbReference>
<dbReference type="PANTHER" id="PTHR33653:SF1">
    <property type="entry name" value="RIBONUCLEASE VAPC2"/>
    <property type="match status" value="1"/>
</dbReference>
<name>A0AAE3EGP6_9SPIR</name>
<keyword evidence="11" id="KW-1185">Reference proteome</keyword>
<dbReference type="Pfam" id="PF01850">
    <property type="entry name" value="PIN"/>
    <property type="match status" value="1"/>
</dbReference>
<keyword evidence="8" id="KW-0800">Toxin</keyword>
<keyword evidence="2 8" id="KW-1277">Toxin-antitoxin system</keyword>
<keyword evidence="6 8" id="KW-0460">Magnesium</keyword>
<evidence type="ECO:0000256" key="2">
    <source>
        <dbReference type="ARBA" id="ARBA00022649"/>
    </source>
</evidence>
<proteinExistence type="inferred from homology"/>
<reference evidence="10" key="1">
    <citation type="submission" date="2021-08" db="EMBL/GenBank/DDBJ databases">
        <title>Comparative analyses of Brucepasteria parasyntrophica and Teretinema zuelzerae.</title>
        <authorList>
            <person name="Song Y."/>
            <person name="Brune A."/>
        </authorList>
    </citation>
    <scope>NUCLEOTIDE SEQUENCE</scope>
    <source>
        <strain evidence="10">DSM 1903</strain>
    </source>
</reference>
<gene>
    <name evidence="8" type="primary">vapC</name>
    <name evidence="10" type="ORF">K7J14_00450</name>
</gene>
<dbReference type="PANTHER" id="PTHR33653">
    <property type="entry name" value="RIBONUCLEASE VAPC2"/>
    <property type="match status" value="1"/>
</dbReference>
<keyword evidence="3 8" id="KW-0540">Nuclease</keyword>
<evidence type="ECO:0000256" key="8">
    <source>
        <dbReference type="HAMAP-Rule" id="MF_00265"/>
    </source>
</evidence>
<evidence type="ECO:0000256" key="1">
    <source>
        <dbReference type="ARBA" id="ARBA00001946"/>
    </source>
</evidence>
<evidence type="ECO:0000256" key="6">
    <source>
        <dbReference type="ARBA" id="ARBA00022842"/>
    </source>
</evidence>
<comment type="function">
    <text evidence="8">Toxic component of a toxin-antitoxin (TA) system. An RNase.</text>
</comment>
<comment type="caution">
    <text evidence="10">The sequence shown here is derived from an EMBL/GenBank/DDBJ whole genome shotgun (WGS) entry which is preliminary data.</text>
</comment>
<evidence type="ECO:0000259" key="9">
    <source>
        <dbReference type="Pfam" id="PF01850"/>
    </source>
</evidence>
<dbReference type="InterPro" id="IPR002716">
    <property type="entry name" value="PIN_dom"/>
</dbReference>
<feature type="binding site" evidence="8">
    <location>
        <position position="5"/>
    </location>
    <ligand>
        <name>Mg(2+)</name>
        <dbReference type="ChEBI" id="CHEBI:18420"/>
    </ligand>
</feature>
<dbReference type="HAMAP" id="MF_00265">
    <property type="entry name" value="VapC_Nob1"/>
    <property type="match status" value="1"/>
</dbReference>
<sequence>MYFLDTNTCIYFLNGKYENIRDRLLSLSPAEIRIPVIVKAELLLGAHKSVKRRENLEKAAQFLEPFDIVPFTDSMTLLYAEIRSEIERKGMGIGPNDVLIASIVQFHEGTLITNNVREFERVPGLKIENWAI</sequence>
<evidence type="ECO:0000256" key="5">
    <source>
        <dbReference type="ARBA" id="ARBA00022801"/>
    </source>
</evidence>
<evidence type="ECO:0000256" key="4">
    <source>
        <dbReference type="ARBA" id="ARBA00022723"/>
    </source>
</evidence>
<dbReference type="GO" id="GO:0004540">
    <property type="term" value="F:RNA nuclease activity"/>
    <property type="evidence" value="ECO:0007669"/>
    <property type="project" value="InterPro"/>
</dbReference>
<feature type="domain" description="PIN" evidence="9">
    <location>
        <begin position="2"/>
        <end position="124"/>
    </location>
</feature>
<keyword evidence="5 8" id="KW-0378">Hydrolase</keyword>
<dbReference type="RefSeq" id="WP_230752081.1">
    <property type="nucleotide sequence ID" value="NZ_JAINWA010000001.1"/>
</dbReference>
<dbReference type="GO" id="GO:0090729">
    <property type="term" value="F:toxin activity"/>
    <property type="evidence" value="ECO:0007669"/>
    <property type="project" value="UniProtKB-KW"/>
</dbReference>
<keyword evidence="4 8" id="KW-0479">Metal-binding</keyword>
<evidence type="ECO:0000256" key="7">
    <source>
        <dbReference type="ARBA" id="ARBA00038093"/>
    </source>
</evidence>
<accession>A0AAE3EGP6</accession>
<dbReference type="GO" id="GO:0016787">
    <property type="term" value="F:hydrolase activity"/>
    <property type="evidence" value="ECO:0007669"/>
    <property type="project" value="UniProtKB-KW"/>
</dbReference>
<feature type="binding site" evidence="8">
    <location>
        <position position="97"/>
    </location>
    <ligand>
        <name>Mg(2+)</name>
        <dbReference type="ChEBI" id="CHEBI:18420"/>
    </ligand>
</feature>
<comment type="cofactor">
    <cofactor evidence="1 8">
        <name>Mg(2+)</name>
        <dbReference type="ChEBI" id="CHEBI:18420"/>
    </cofactor>
</comment>
<comment type="similarity">
    <text evidence="7 8">Belongs to the PINc/VapC protein family.</text>
</comment>
<organism evidence="10 11">
    <name type="scientific">Teretinema zuelzerae</name>
    <dbReference type="NCBI Taxonomy" id="156"/>
    <lineage>
        <taxon>Bacteria</taxon>
        <taxon>Pseudomonadati</taxon>
        <taxon>Spirochaetota</taxon>
        <taxon>Spirochaetia</taxon>
        <taxon>Spirochaetales</taxon>
        <taxon>Treponemataceae</taxon>
        <taxon>Teretinema</taxon>
    </lineage>
</organism>
<dbReference type="EMBL" id="JAINWA010000001">
    <property type="protein sequence ID" value="MCD1653179.1"/>
    <property type="molecule type" value="Genomic_DNA"/>
</dbReference>
<evidence type="ECO:0000313" key="10">
    <source>
        <dbReference type="EMBL" id="MCD1653179.1"/>
    </source>
</evidence>
<dbReference type="EC" id="3.1.-.-" evidence="8"/>
<dbReference type="InterPro" id="IPR022907">
    <property type="entry name" value="VapC_family"/>
</dbReference>
<dbReference type="SUPFAM" id="SSF88723">
    <property type="entry name" value="PIN domain-like"/>
    <property type="match status" value="1"/>
</dbReference>
<dbReference type="InterPro" id="IPR029060">
    <property type="entry name" value="PIN-like_dom_sf"/>
</dbReference>
<dbReference type="InterPro" id="IPR050556">
    <property type="entry name" value="Type_II_TA_system_RNase"/>
</dbReference>
<dbReference type="Proteomes" id="UP001198163">
    <property type="component" value="Unassembled WGS sequence"/>
</dbReference>
<dbReference type="Gene3D" id="3.40.50.1010">
    <property type="entry name" value="5'-nuclease"/>
    <property type="match status" value="1"/>
</dbReference>
<evidence type="ECO:0000313" key="11">
    <source>
        <dbReference type="Proteomes" id="UP001198163"/>
    </source>
</evidence>
<dbReference type="CDD" id="cd18745">
    <property type="entry name" value="PIN_VapC4-5_FitB-like"/>
    <property type="match status" value="1"/>
</dbReference>
<evidence type="ECO:0000256" key="3">
    <source>
        <dbReference type="ARBA" id="ARBA00022722"/>
    </source>
</evidence>